<reference evidence="1 2" key="3">
    <citation type="journal article" date="2010" name="BMC Genomics">
        <title>Transcriptome sequencing and comparative analysis of cucumber flowers with different sex types.</title>
        <authorList>
            <person name="Guo S."/>
            <person name="Zheng Y."/>
            <person name="Joung J.G."/>
            <person name="Liu S."/>
            <person name="Zhang Z."/>
            <person name="Crasta O.R."/>
            <person name="Sobral B.W."/>
            <person name="Xu Y."/>
            <person name="Huang S."/>
            <person name="Fei Z."/>
        </authorList>
    </citation>
    <scope>NUCLEOTIDE SEQUENCE [LARGE SCALE GENOMIC DNA]</scope>
    <source>
        <strain evidence="2">cv. 9930</strain>
    </source>
</reference>
<reference evidence="1 2" key="4">
    <citation type="journal article" date="2011" name="BMC Genomics">
        <title>RNA-Seq improves annotation of protein-coding genes in the cucumber genome.</title>
        <authorList>
            <person name="Li Z."/>
            <person name="Zhang Z."/>
            <person name="Yan P."/>
            <person name="Huang S."/>
            <person name="Fei Z."/>
            <person name="Lin K."/>
        </authorList>
    </citation>
    <scope>NUCLEOTIDE SEQUENCE [LARGE SCALE GENOMIC DNA]</scope>
    <source>
        <strain evidence="2">cv. 9930</strain>
    </source>
</reference>
<reference evidence="1 2" key="1">
    <citation type="journal article" date="2009" name="Nat. Genet.">
        <title>The genome of the cucumber, Cucumis sativus L.</title>
        <authorList>
            <person name="Huang S."/>
            <person name="Li R."/>
            <person name="Zhang Z."/>
            <person name="Li L."/>
            <person name="Gu X."/>
            <person name="Fan W."/>
            <person name="Lucas W.J."/>
            <person name="Wang X."/>
            <person name="Xie B."/>
            <person name="Ni P."/>
            <person name="Ren Y."/>
            <person name="Zhu H."/>
            <person name="Li J."/>
            <person name="Lin K."/>
            <person name="Jin W."/>
            <person name="Fei Z."/>
            <person name="Li G."/>
            <person name="Staub J."/>
            <person name="Kilian A."/>
            <person name="van der Vossen E.A."/>
            <person name="Wu Y."/>
            <person name="Guo J."/>
            <person name="He J."/>
            <person name="Jia Z."/>
            <person name="Ren Y."/>
            <person name="Tian G."/>
            <person name="Lu Y."/>
            <person name="Ruan J."/>
            <person name="Qian W."/>
            <person name="Wang M."/>
            <person name="Huang Q."/>
            <person name="Li B."/>
            <person name="Xuan Z."/>
            <person name="Cao J."/>
            <person name="Asan"/>
            <person name="Wu Z."/>
            <person name="Zhang J."/>
            <person name="Cai Q."/>
            <person name="Bai Y."/>
            <person name="Zhao B."/>
            <person name="Han Y."/>
            <person name="Li Y."/>
            <person name="Li X."/>
            <person name="Wang S."/>
            <person name="Shi Q."/>
            <person name="Liu S."/>
            <person name="Cho W.K."/>
            <person name="Kim J.Y."/>
            <person name="Xu Y."/>
            <person name="Heller-Uszynska K."/>
            <person name="Miao H."/>
            <person name="Cheng Z."/>
            <person name="Zhang S."/>
            <person name="Wu J."/>
            <person name="Yang Y."/>
            <person name="Kang H."/>
            <person name="Li M."/>
            <person name="Liang H."/>
            <person name="Ren X."/>
            <person name="Shi Z."/>
            <person name="Wen M."/>
            <person name="Jian M."/>
            <person name="Yang H."/>
            <person name="Zhang G."/>
            <person name="Yang Z."/>
            <person name="Chen R."/>
            <person name="Liu S."/>
            <person name="Li J."/>
            <person name="Ma L."/>
            <person name="Liu H."/>
            <person name="Zhou Y."/>
            <person name="Zhao J."/>
            <person name="Fang X."/>
            <person name="Li G."/>
            <person name="Fang L."/>
            <person name="Li Y."/>
            <person name="Liu D."/>
            <person name="Zheng H."/>
            <person name="Zhang Y."/>
            <person name="Qin N."/>
            <person name="Li Z."/>
            <person name="Yang G."/>
            <person name="Yang S."/>
            <person name="Bolund L."/>
            <person name="Kristiansen K."/>
            <person name="Zheng H."/>
            <person name="Li S."/>
            <person name="Zhang X."/>
            <person name="Yang H."/>
            <person name="Wang J."/>
            <person name="Sun R."/>
            <person name="Zhang B."/>
            <person name="Jiang S."/>
            <person name="Wang J."/>
            <person name="Du Y."/>
            <person name="Li S."/>
        </authorList>
    </citation>
    <scope>NUCLEOTIDE SEQUENCE [LARGE SCALE GENOMIC DNA]</scope>
    <source>
        <strain evidence="2">cv. 9930</strain>
    </source>
</reference>
<sequence>MVSERGFPDAVVDVSKCVDNGCSDMICFDLPQRVCASAIPTISCSVFSISLPRASFISSSSQ</sequence>
<dbReference type="Gramene" id="KGN50587">
    <property type="protein sequence ID" value="KGN50587"/>
    <property type="gene ID" value="Csa_5G187850"/>
</dbReference>
<accession>A0A0A0KQC4</accession>
<gene>
    <name evidence="1" type="ORF">Csa_5G187850</name>
</gene>
<dbReference type="EMBL" id="CM002926">
    <property type="protein sequence ID" value="KGN50587.1"/>
    <property type="molecule type" value="Genomic_DNA"/>
</dbReference>
<keyword evidence="2" id="KW-1185">Reference proteome</keyword>
<dbReference type="AlphaFoldDB" id="A0A0A0KQC4"/>
<protein>
    <submittedName>
        <fullName evidence="1">Uncharacterized protein</fullName>
    </submittedName>
</protein>
<proteinExistence type="predicted"/>
<name>A0A0A0KQC4_CUCSA</name>
<evidence type="ECO:0000313" key="1">
    <source>
        <dbReference type="EMBL" id="KGN50587.1"/>
    </source>
</evidence>
<reference evidence="1 2" key="2">
    <citation type="journal article" date="2009" name="PLoS ONE">
        <title>An integrated genetic and cytogenetic map of the cucumber genome.</title>
        <authorList>
            <person name="Ren Y."/>
            <person name="Zhang Z."/>
            <person name="Liu J."/>
            <person name="Staub J.E."/>
            <person name="Han Y."/>
            <person name="Cheng Z."/>
            <person name="Li X."/>
            <person name="Lu J."/>
            <person name="Miao H."/>
            <person name="Kang H."/>
            <person name="Xie B."/>
            <person name="Gu X."/>
            <person name="Wang X."/>
            <person name="Du Y."/>
            <person name="Jin W."/>
            <person name="Huang S."/>
        </authorList>
    </citation>
    <scope>NUCLEOTIDE SEQUENCE [LARGE SCALE GENOMIC DNA]</scope>
    <source>
        <strain evidence="2">cv. 9930</strain>
    </source>
</reference>
<evidence type="ECO:0000313" key="2">
    <source>
        <dbReference type="Proteomes" id="UP000029981"/>
    </source>
</evidence>
<dbReference type="Proteomes" id="UP000029981">
    <property type="component" value="Chromosome 5"/>
</dbReference>
<organism evidence="1 2">
    <name type="scientific">Cucumis sativus</name>
    <name type="common">Cucumber</name>
    <dbReference type="NCBI Taxonomy" id="3659"/>
    <lineage>
        <taxon>Eukaryota</taxon>
        <taxon>Viridiplantae</taxon>
        <taxon>Streptophyta</taxon>
        <taxon>Embryophyta</taxon>
        <taxon>Tracheophyta</taxon>
        <taxon>Spermatophyta</taxon>
        <taxon>Magnoliopsida</taxon>
        <taxon>eudicotyledons</taxon>
        <taxon>Gunneridae</taxon>
        <taxon>Pentapetalae</taxon>
        <taxon>rosids</taxon>
        <taxon>fabids</taxon>
        <taxon>Cucurbitales</taxon>
        <taxon>Cucurbitaceae</taxon>
        <taxon>Benincaseae</taxon>
        <taxon>Cucumis</taxon>
    </lineage>
</organism>